<protein>
    <submittedName>
        <fullName evidence="1">Uncharacterized protein</fullName>
    </submittedName>
</protein>
<name>A0A9J6B0Z4_SOLCO</name>
<gene>
    <name evidence="1" type="ORF">H5410_001756</name>
</gene>
<proteinExistence type="predicted"/>
<accession>A0A9J6B0Z4</accession>
<sequence length="89" mass="10574">MREGRLRYPEHYDFTNRIMDLNFYTNFKQRGINPYPGGIDWIGAKRILAVMDMSNTHFVTLEILLHEGHMNVYDCNLMCTEHDAFLTFI</sequence>
<keyword evidence="2" id="KW-1185">Reference proteome</keyword>
<comment type="caution">
    <text evidence="1">The sequence shown here is derived from an EMBL/GenBank/DDBJ whole genome shotgun (WGS) entry which is preliminary data.</text>
</comment>
<dbReference type="OrthoDB" id="1306045at2759"/>
<reference evidence="1 2" key="1">
    <citation type="submission" date="2020-09" db="EMBL/GenBank/DDBJ databases">
        <title>De no assembly of potato wild relative species, Solanum commersonii.</title>
        <authorList>
            <person name="Cho K."/>
        </authorList>
    </citation>
    <scope>NUCLEOTIDE SEQUENCE [LARGE SCALE GENOMIC DNA]</scope>
    <source>
        <strain evidence="1">LZ3.2</strain>
        <tissue evidence="1">Leaf</tissue>
    </source>
</reference>
<dbReference type="EMBL" id="JACXVP010000001">
    <property type="protein sequence ID" value="KAG5630039.1"/>
    <property type="molecule type" value="Genomic_DNA"/>
</dbReference>
<dbReference type="Proteomes" id="UP000824120">
    <property type="component" value="Chromosome 1"/>
</dbReference>
<evidence type="ECO:0000313" key="1">
    <source>
        <dbReference type="EMBL" id="KAG5630039.1"/>
    </source>
</evidence>
<dbReference type="AlphaFoldDB" id="A0A9J6B0Z4"/>
<evidence type="ECO:0000313" key="2">
    <source>
        <dbReference type="Proteomes" id="UP000824120"/>
    </source>
</evidence>
<organism evidence="1 2">
    <name type="scientific">Solanum commersonii</name>
    <name type="common">Commerson's wild potato</name>
    <name type="synonym">Commerson's nightshade</name>
    <dbReference type="NCBI Taxonomy" id="4109"/>
    <lineage>
        <taxon>Eukaryota</taxon>
        <taxon>Viridiplantae</taxon>
        <taxon>Streptophyta</taxon>
        <taxon>Embryophyta</taxon>
        <taxon>Tracheophyta</taxon>
        <taxon>Spermatophyta</taxon>
        <taxon>Magnoliopsida</taxon>
        <taxon>eudicotyledons</taxon>
        <taxon>Gunneridae</taxon>
        <taxon>Pentapetalae</taxon>
        <taxon>asterids</taxon>
        <taxon>lamiids</taxon>
        <taxon>Solanales</taxon>
        <taxon>Solanaceae</taxon>
        <taxon>Solanoideae</taxon>
        <taxon>Solaneae</taxon>
        <taxon>Solanum</taxon>
    </lineage>
</organism>